<evidence type="ECO:0000313" key="2">
    <source>
        <dbReference type="Proteomes" id="UP000199602"/>
    </source>
</evidence>
<dbReference type="PANTHER" id="PTHR35271:SF1">
    <property type="entry name" value="ABC TRANSPORTER, SUBSTRATE-BINDING LIPOPROTEIN"/>
    <property type="match status" value="1"/>
</dbReference>
<dbReference type="PANTHER" id="PTHR35271">
    <property type="entry name" value="ABC TRANSPORTER, SUBSTRATE-BINDING LIPOPROTEIN-RELATED"/>
    <property type="match status" value="1"/>
</dbReference>
<proteinExistence type="predicted"/>
<reference evidence="1 2" key="1">
    <citation type="submission" date="2016-10" db="EMBL/GenBank/DDBJ databases">
        <authorList>
            <person name="de Groot N.N."/>
        </authorList>
    </citation>
    <scope>NUCLEOTIDE SEQUENCE [LARGE SCALE GENOMIC DNA]</scope>
    <source>
        <strain evidence="1 2">DSM 15269</strain>
    </source>
</reference>
<dbReference type="InterPro" id="IPR007487">
    <property type="entry name" value="ABC_transpt-TYRBP-like"/>
</dbReference>
<dbReference type="RefSeq" id="WP_092065074.1">
    <property type="nucleotide sequence ID" value="NZ_FNIN01000005.1"/>
</dbReference>
<keyword evidence="2" id="KW-1185">Reference proteome</keyword>
<accession>A0A1H0DKS3</accession>
<dbReference type="Gene3D" id="3.40.50.2300">
    <property type="match status" value="2"/>
</dbReference>
<dbReference type="Pfam" id="PF04392">
    <property type="entry name" value="ABC_sub_bind"/>
    <property type="match status" value="1"/>
</dbReference>
<sequence length="346" mass="40172">MNKKNIIFILILLFYITTYNYCFSKEIPIFILSSYRFKDPLSYPEYKGVIQCIQNNENKIKIYSYFLNSRILPTKEIKKKVYKAVQLIKQINPKLIITLDDLAFEVILQNFLTTLNNKNPFIVFSGVNKPIEEYNKKFNFILHKTPIKNVTGVCEHIFIKQQLELIEFIVKKPFYVALLYSTNYMGQIGKKQILRELNKTKYKNKIIIFPVTTFQELKKAVFEINNSPKIKAYFPLAISVRNPPQKNNLTLPQISSFLIQNIKKIDLGVNIGFAKVGFFGGVCADPYAMGYQAGQLAIKILQHYPIKNLKIENAKGYKIIINQTRINTLKLKIPNIFFGLIDELVQ</sequence>
<dbReference type="AlphaFoldDB" id="A0A1H0DKS3"/>
<protein>
    <submittedName>
        <fullName evidence="1">ABC-type uncharacterized transport system, substrate-binding protein</fullName>
    </submittedName>
</protein>
<gene>
    <name evidence="1" type="ORF">SAMN04488516_10557</name>
</gene>
<organism evidence="1 2">
    <name type="scientific">Desulfonauticus submarinus</name>
    <dbReference type="NCBI Taxonomy" id="206665"/>
    <lineage>
        <taxon>Bacteria</taxon>
        <taxon>Pseudomonadati</taxon>
        <taxon>Thermodesulfobacteriota</taxon>
        <taxon>Desulfovibrionia</taxon>
        <taxon>Desulfovibrionales</taxon>
        <taxon>Desulfonauticaceae</taxon>
        <taxon>Desulfonauticus</taxon>
    </lineage>
</organism>
<name>A0A1H0DKS3_9BACT</name>
<dbReference type="STRING" id="206665.SAMN04488516_10557"/>
<dbReference type="OrthoDB" id="5447247at2"/>
<dbReference type="EMBL" id="FNIN01000005">
    <property type="protein sequence ID" value="SDN70659.1"/>
    <property type="molecule type" value="Genomic_DNA"/>
</dbReference>
<evidence type="ECO:0000313" key="1">
    <source>
        <dbReference type="EMBL" id="SDN70659.1"/>
    </source>
</evidence>
<dbReference type="Proteomes" id="UP000199602">
    <property type="component" value="Unassembled WGS sequence"/>
</dbReference>